<dbReference type="InterPro" id="IPR051122">
    <property type="entry name" value="SDR_DHRS6-like"/>
</dbReference>
<dbReference type="GO" id="GO:0016491">
    <property type="term" value="F:oxidoreductase activity"/>
    <property type="evidence" value="ECO:0007669"/>
    <property type="project" value="UniProtKB-KW"/>
</dbReference>
<dbReference type="Pfam" id="PF00106">
    <property type="entry name" value="adh_short"/>
    <property type="match status" value="1"/>
</dbReference>
<comment type="similarity">
    <text evidence="1">Belongs to the short-chain dehydrogenases/reductases (SDR) family.</text>
</comment>
<organism evidence="3 4">
    <name type="scientific">Halobium palmae</name>
    <dbReference type="NCBI Taxonomy" id="1776492"/>
    <lineage>
        <taxon>Archaea</taxon>
        <taxon>Methanobacteriati</taxon>
        <taxon>Methanobacteriota</taxon>
        <taxon>Stenosarchaea group</taxon>
        <taxon>Halobacteria</taxon>
        <taxon>Halobacteriales</taxon>
        <taxon>Haloferacaceae</taxon>
        <taxon>Halobium</taxon>
    </lineage>
</organism>
<sequence>MGSDSNPAVSVGDRNAVVVGGTTGIGRAIALAFAEEGANVVASSRSEDAVADVAAELR</sequence>
<dbReference type="AlphaFoldDB" id="A0ABD5S298"/>
<dbReference type="InterPro" id="IPR036291">
    <property type="entry name" value="NAD(P)-bd_dom_sf"/>
</dbReference>
<evidence type="ECO:0000313" key="3">
    <source>
        <dbReference type="EMBL" id="MFC6725799.1"/>
    </source>
</evidence>
<gene>
    <name evidence="3" type="ORF">ACFQE1_15770</name>
</gene>
<keyword evidence="2" id="KW-0560">Oxidoreductase</keyword>
<dbReference type="PANTHER" id="PTHR43477:SF1">
    <property type="entry name" value="DIHYDROANTICAPSIN 7-DEHYDROGENASE"/>
    <property type="match status" value="1"/>
</dbReference>
<evidence type="ECO:0000313" key="4">
    <source>
        <dbReference type="Proteomes" id="UP001596328"/>
    </source>
</evidence>
<evidence type="ECO:0000256" key="1">
    <source>
        <dbReference type="ARBA" id="ARBA00006484"/>
    </source>
</evidence>
<name>A0ABD5S298_9EURY</name>
<comment type="caution">
    <text evidence="3">The sequence shown here is derived from an EMBL/GenBank/DDBJ whole genome shotgun (WGS) entry which is preliminary data.</text>
</comment>
<feature type="non-terminal residue" evidence="3">
    <location>
        <position position="58"/>
    </location>
</feature>
<evidence type="ECO:0000256" key="2">
    <source>
        <dbReference type="ARBA" id="ARBA00023002"/>
    </source>
</evidence>
<dbReference type="Proteomes" id="UP001596328">
    <property type="component" value="Unassembled WGS sequence"/>
</dbReference>
<proteinExistence type="inferred from homology"/>
<dbReference type="InterPro" id="IPR002347">
    <property type="entry name" value="SDR_fam"/>
</dbReference>
<dbReference type="SUPFAM" id="SSF51735">
    <property type="entry name" value="NAD(P)-binding Rossmann-fold domains"/>
    <property type="match status" value="1"/>
</dbReference>
<protein>
    <submittedName>
        <fullName evidence="3">SDR family NAD(P)-dependent oxidoreductase</fullName>
    </submittedName>
</protein>
<dbReference type="PANTHER" id="PTHR43477">
    <property type="entry name" value="DIHYDROANTICAPSIN 7-DEHYDROGENASE"/>
    <property type="match status" value="1"/>
</dbReference>
<dbReference type="Gene3D" id="3.40.50.720">
    <property type="entry name" value="NAD(P)-binding Rossmann-like Domain"/>
    <property type="match status" value="1"/>
</dbReference>
<dbReference type="EMBL" id="JBHSWU010000713">
    <property type="protein sequence ID" value="MFC6725799.1"/>
    <property type="molecule type" value="Genomic_DNA"/>
</dbReference>
<keyword evidence="4" id="KW-1185">Reference proteome</keyword>
<accession>A0ABD5S298</accession>
<reference evidence="3 4" key="1">
    <citation type="journal article" date="2019" name="Int. J. Syst. Evol. Microbiol.">
        <title>The Global Catalogue of Microorganisms (GCM) 10K type strain sequencing project: providing services to taxonomists for standard genome sequencing and annotation.</title>
        <authorList>
            <consortium name="The Broad Institute Genomics Platform"/>
            <consortium name="The Broad Institute Genome Sequencing Center for Infectious Disease"/>
            <person name="Wu L."/>
            <person name="Ma J."/>
        </authorList>
    </citation>
    <scope>NUCLEOTIDE SEQUENCE [LARGE SCALE GENOMIC DNA]</scope>
    <source>
        <strain evidence="3 4">NBRC 111368</strain>
    </source>
</reference>